<dbReference type="RefSeq" id="WP_246205479.1">
    <property type="nucleotide sequence ID" value="NZ_BAAANK010000002.1"/>
</dbReference>
<dbReference type="Proteomes" id="UP001501746">
    <property type="component" value="Unassembled WGS sequence"/>
</dbReference>
<feature type="transmembrane region" description="Helical" evidence="1">
    <location>
        <begin position="149"/>
        <end position="169"/>
    </location>
</feature>
<keyword evidence="1" id="KW-1133">Transmembrane helix</keyword>
<dbReference type="EMBL" id="BAAANK010000002">
    <property type="protein sequence ID" value="GAA1826871.1"/>
    <property type="molecule type" value="Genomic_DNA"/>
</dbReference>
<name>A0ABN2MJY9_9MICO</name>
<evidence type="ECO:0000256" key="1">
    <source>
        <dbReference type="SAM" id="Phobius"/>
    </source>
</evidence>
<keyword evidence="3" id="KW-1185">Reference proteome</keyword>
<keyword evidence="1" id="KW-0812">Transmembrane</keyword>
<comment type="caution">
    <text evidence="2">The sequence shown here is derived from an EMBL/GenBank/DDBJ whole genome shotgun (WGS) entry which is preliminary data.</text>
</comment>
<feature type="transmembrane region" description="Helical" evidence="1">
    <location>
        <begin position="50"/>
        <end position="70"/>
    </location>
</feature>
<evidence type="ECO:0000313" key="2">
    <source>
        <dbReference type="EMBL" id="GAA1826871.1"/>
    </source>
</evidence>
<feature type="transmembrane region" description="Helical" evidence="1">
    <location>
        <begin position="181"/>
        <end position="202"/>
    </location>
</feature>
<keyword evidence="1" id="KW-0472">Membrane</keyword>
<protein>
    <submittedName>
        <fullName evidence="2">Uncharacterized protein</fullName>
    </submittedName>
</protein>
<reference evidence="2 3" key="1">
    <citation type="journal article" date="2019" name="Int. J. Syst. Evol. Microbiol.">
        <title>The Global Catalogue of Microorganisms (GCM) 10K type strain sequencing project: providing services to taxonomists for standard genome sequencing and annotation.</title>
        <authorList>
            <consortium name="The Broad Institute Genomics Platform"/>
            <consortium name="The Broad Institute Genome Sequencing Center for Infectious Disease"/>
            <person name="Wu L."/>
            <person name="Ma J."/>
        </authorList>
    </citation>
    <scope>NUCLEOTIDE SEQUENCE [LARGE SCALE GENOMIC DNA]</scope>
    <source>
        <strain evidence="2 3">JCM 14323</strain>
    </source>
</reference>
<organism evidence="2 3">
    <name type="scientific">Agromyces salentinus</name>
    <dbReference type="NCBI Taxonomy" id="269421"/>
    <lineage>
        <taxon>Bacteria</taxon>
        <taxon>Bacillati</taxon>
        <taxon>Actinomycetota</taxon>
        <taxon>Actinomycetes</taxon>
        <taxon>Micrococcales</taxon>
        <taxon>Microbacteriaceae</taxon>
        <taxon>Agromyces</taxon>
    </lineage>
</organism>
<feature type="transmembrane region" description="Helical" evidence="1">
    <location>
        <begin position="77"/>
        <end position="93"/>
    </location>
</feature>
<accession>A0ABN2MJY9</accession>
<evidence type="ECO:0000313" key="3">
    <source>
        <dbReference type="Proteomes" id="UP001501746"/>
    </source>
</evidence>
<gene>
    <name evidence="2" type="ORF">GCM10009750_07900</name>
</gene>
<feature type="transmembrane region" description="Helical" evidence="1">
    <location>
        <begin position="99"/>
        <end position="117"/>
    </location>
</feature>
<feature type="transmembrane region" description="Helical" evidence="1">
    <location>
        <begin position="124"/>
        <end position="143"/>
    </location>
</feature>
<sequence>MDQTTNLERNAHHHHASGLAADVGLQLLARWPAVLGLLGLLTSTADGADAHVTAMIIIVASVCYLGAAALGSRRGGWVMVVVTGVAVLLARMTGLDQTIVLLVLGAAVAVLGLFRFGAVDRRELGVQALAFIGFSALALTAMMSGPVVALSLAAAAAIGHAVWDVIHFVRDKVVTRSLTEACFLLDLGLGMALLLAAAGVSAA</sequence>
<proteinExistence type="predicted"/>